<dbReference type="Gene3D" id="2.40.128.520">
    <property type="match status" value="1"/>
</dbReference>
<dbReference type="InterPro" id="IPR019223">
    <property type="entry name" value="DUF2147"/>
</dbReference>
<accession>A0A150P076</accession>
<dbReference type="PANTHER" id="PTHR36919">
    <property type="entry name" value="BLR1215 PROTEIN"/>
    <property type="match status" value="1"/>
</dbReference>
<keyword evidence="1" id="KW-0732">Signal</keyword>
<feature type="signal peptide" evidence="1">
    <location>
        <begin position="1"/>
        <end position="22"/>
    </location>
</feature>
<protein>
    <recommendedName>
        <fullName evidence="2">DUF2147 domain-containing protein</fullName>
    </recommendedName>
</protein>
<evidence type="ECO:0000313" key="3">
    <source>
        <dbReference type="EMBL" id="KYF48069.1"/>
    </source>
</evidence>
<feature type="chain" id="PRO_5007565432" description="DUF2147 domain-containing protein" evidence="1">
    <location>
        <begin position="23"/>
        <end position="148"/>
    </location>
</feature>
<evidence type="ECO:0000313" key="4">
    <source>
        <dbReference type="Proteomes" id="UP000075420"/>
    </source>
</evidence>
<comment type="caution">
    <text evidence="3">The sequence shown here is derived from an EMBL/GenBank/DDBJ whole genome shotgun (WGS) entry which is preliminary data.</text>
</comment>
<dbReference type="EMBL" id="JELY01003545">
    <property type="protein sequence ID" value="KYF48069.1"/>
    <property type="molecule type" value="Genomic_DNA"/>
</dbReference>
<proteinExistence type="predicted"/>
<dbReference type="PANTHER" id="PTHR36919:SF3">
    <property type="entry name" value="BLL5882 PROTEIN"/>
    <property type="match status" value="1"/>
</dbReference>
<reference evidence="3 4" key="1">
    <citation type="submission" date="2014-02" db="EMBL/GenBank/DDBJ databases">
        <title>The small core and large imbalanced accessory genome model reveals a collaborative survival strategy of Sorangium cellulosum strains in nature.</title>
        <authorList>
            <person name="Han K."/>
            <person name="Peng R."/>
            <person name="Blom J."/>
            <person name="Li Y.-Z."/>
        </authorList>
    </citation>
    <scope>NUCLEOTIDE SEQUENCE [LARGE SCALE GENOMIC DNA]</scope>
    <source>
        <strain evidence="3 4">So0157-25</strain>
    </source>
</reference>
<dbReference type="Pfam" id="PF09917">
    <property type="entry name" value="DUF2147"/>
    <property type="match status" value="1"/>
</dbReference>
<gene>
    <name evidence="3" type="ORF">BE08_17945</name>
</gene>
<organism evidence="3 4">
    <name type="scientific">Sorangium cellulosum</name>
    <name type="common">Polyangium cellulosum</name>
    <dbReference type="NCBI Taxonomy" id="56"/>
    <lineage>
        <taxon>Bacteria</taxon>
        <taxon>Pseudomonadati</taxon>
        <taxon>Myxococcota</taxon>
        <taxon>Polyangia</taxon>
        <taxon>Polyangiales</taxon>
        <taxon>Polyangiaceae</taxon>
        <taxon>Sorangium</taxon>
    </lineage>
</organism>
<feature type="domain" description="DUF2147" evidence="2">
    <location>
        <begin position="29"/>
        <end position="146"/>
    </location>
</feature>
<dbReference type="AlphaFoldDB" id="A0A150P076"/>
<dbReference type="Proteomes" id="UP000075420">
    <property type="component" value="Unassembled WGS sequence"/>
</dbReference>
<evidence type="ECO:0000259" key="2">
    <source>
        <dbReference type="Pfam" id="PF09917"/>
    </source>
</evidence>
<evidence type="ECO:0000256" key="1">
    <source>
        <dbReference type="SAM" id="SignalP"/>
    </source>
</evidence>
<name>A0A150P076_SORCE</name>
<sequence>MKRFLALFAALGCSLATSHVLAAPLPVTGQWRTIDEQGVEQSVVEIYEKGGKIFGKIVSLKQPLDAKGKPKLCTACEGTDKNKPLVGLVIIKNMVRDDDEYDDGTILDPNNGETYSCKLEAIEGGKKLKVRGFLGISLLGRTQVWLKK</sequence>